<dbReference type="SUPFAM" id="SSF52016">
    <property type="entry name" value="LeuD/IlvD-like"/>
    <property type="match status" value="1"/>
</dbReference>
<organism evidence="7 8">
    <name type="scientific">Cohaesibacter celericrescens</name>
    <dbReference type="NCBI Taxonomy" id="2067669"/>
    <lineage>
        <taxon>Bacteria</taxon>
        <taxon>Pseudomonadati</taxon>
        <taxon>Pseudomonadota</taxon>
        <taxon>Alphaproteobacteria</taxon>
        <taxon>Hyphomicrobiales</taxon>
        <taxon>Cohaesibacteraceae</taxon>
    </lineage>
</organism>
<dbReference type="RefSeq" id="WP_101534519.1">
    <property type="nucleotide sequence ID" value="NZ_PKUQ01000030.1"/>
</dbReference>
<dbReference type="Gene3D" id="3.50.30.80">
    <property type="entry name" value="IlvD/EDD C-terminal domain-like"/>
    <property type="match status" value="1"/>
</dbReference>
<dbReference type="PROSITE" id="PS00887">
    <property type="entry name" value="ILVD_EDD_2"/>
    <property type="match status" value="1"/>
</dbReference>
<dbReference type="Proteomes" id="UP000234881">
    <property type="component" value="Unassembled WGS sequence"/>
</dbReference>
<dbReference type="AlphaFoldDB" id="A0A2N5XPW1"/>
<feature type="domain" description="Dihydroxy-acid/6-phosphogluconate dehydratase C-terminal" evidence="6">
    <location>
        <begin position="47"/>
        <end position="240"/>
    </location>
</feature>
<dbReference type="GO" id="GO:0046872">
    <property type="term" value="F:metal ion binding"/>
    <property type="evidence" value="ECO:0007669"/>
    <property type="project" value="UniProtKB-KW"/>
</dbReference>
<keyword evidence="3" id="KW-0408">Iron</keyword>
<gene>
    <name evidence="7" type="ORF">C0081_14280</name>
</gene>
<dbReference type="SUPFAM" id="SSF143975">
    <property type="entry name" value="IlvD/EDD N-terminal domain-like"/>
    <property type="match status" value="1"/>
</dbReference>
<evidence type="ECO:0000256" key="3">
    <source>
        <dbReference type="ARBA" id="ARBA00023004"/>
    </source>
</evidence>
<accession>A0A2N5XPW1</accession>
<evidence type="ECO:0000256" key="4">
    <source>
        <dbReference type="ARBA" id="ARBA00023014"/>
    </source>
</evidence>
<protein>
    <recommendedName>
        <fullName evidence="6">Dihydroxy-acid/6-phosphogluconate dehydratase C-terminal domain-containing protein</fullName>
    </recommendedName>
</protein>
<dbReference type="InterPro" id="IPR037237">
    <property type="entry name" value="IlvD/EDD_N"/>
</dbReference>
<dbReference type="GO" id="GO:0005829">
    <property type="term" value="C:cytosol"/>
    <property type="evidence" value="ECO:0007669"/>
    <property type="project" value="TreeGrafter"/>
</dbReference>
<keyword evidence="2" id="KW-0479">Metal-binding</keyword>
<dbReference type="InterPro" id="IPR042096">
    <property type="entry name" value="Dihydro-acid_dehy_C"/>
</dbReference>
<evidence type="ECO:0000256" key="1">
    <source>
        <dbReference type="ARBA" id="ARBA00006486"/>
    </source>
</evidence>
<dbReference type="GO" id="GO:0051536">
    <property type="term" value="F:iron-sulfur cluster binding"/>
    <property type="evidence" value="ECO:0007669"/>
    <property type="project" value="UniProtKB-KW"/>
</dbReference>
<comment type="similarity">
    <text evidence="1">Belongs to the IlvD/Edd family.</text>
</comment>
<dbReference type="PANTHER" id="PTHR43661">
    <property type="entry name" value="D-XYLONATE DEHYDRATASE"/>
    <property type="match status" value="1"/>
</dbReference>
<keyword evidence="4" id="KW-0411">Iron-sulfur</keyword>
<keyword evidence="5" id="KW-0456">Lyase</keyword>
<comment type="caution">
    <text evidence="7">The sequence shown here is derived from an EMBL/GenBank/DDBJ whole genome shotgun (WGS) entry which is preliminary data.</text>
</comment>
<dbReference type="EMBL" id="PKUQ01000030">
    <property type="protein sequence ID" value="PLW76524.1"/>
    <property type="molecule type" value="Genomic_DNA"/>
</dbReference>
<evidence type="ECO:0000259" key="6">
    <source>
        <dbReference type="Pfam" id="PF24877"/>
    </source>
</evidence>
<dbReference type="GO" id="GO:0004456">
    <property type="term" value="F:phosphogluconate dehydratase activity"/>
    <property type="evidence" value="ECO:0007669"/>
    <property type="project" value="TreeGrafter"/>
</dbReference>
<reference evidence="7 8" key="1">
    <citation type="submission" date="2018-01" db="EMBL/GenBank/DDBJ databases">
        <title>The draft genome sequence of Cohaesibacter sp. H1304.</title>
        <authorList>
            <person name="Wang N.-N."/>
            <person name="Du Z.-J."/>
        </authorList>
    </citation>
    <scope>NUCLEOTIDE SEQUENCE [LARGE SCALE GENOMIC DNA]</scope>
    <source>
        <strain evidence="7 8">H1304</strain>
    </source>
</reference>
<evidence type="ECO:0000313" key="8">
    <source>
        <dbReference type="Proteomes" id="UP000234881"/>
    </source>
</evidence>
<dbReference type="InterPro" id="IPR020558">
    <property type="entry name" value="DiOHA_6PGluconate_deHydtase_CS"/>
</dbReference>
<evidence type="ECO:0000256" key="2">
    <source>
        <dbReference type="ARBA" id="ARBA00022723"/>
    </source>
</evidence>
<evidence type="ECO:0000256" key="5">
    <source>
        <dbReference type="ARBA" id="ARBA00023239"/>
    </source>
</evidence>
<evidence type="ECO:0000313" key="7">
    <source>
        <dbReference type="EMBL" id="PLW76524.1"/>
    </source>
</evidence>
<keyword evidence="8" id="KW-1185">Reference proteome</keyword>
<dbReference type="OrthoDB" id="9807077at2"/>
<dbReference type="FunFam" id="3.50.30.80:FF:000001">
    <property type="entry name" value="Dihydroxy-acid dehydratase"/>
    <property type="match status" value="1"/>
</dbReference>
<dbReference type="Pfam" id="PF24877">
    <property type="entry name" value="ILV_EDD_C"/>
    <property type="match status" value="1"/>
</dbReference>
<sequence>MLNAGLLHEDVHTVYGTGLRGYAVQTTFTPEGVIKRTPVPDESPDTKILAKVTEPFSKNGGLKVLSGSLGTAIMKVSAVAPERHIIEAPAKVFSSQADVQKAFQAGQLNQDVVVVVRFLGPKAAGMPEAHKLTPLLAILQSRGFKVALVTDGRMSGASGTVPAAIHVIPEALDGGPIAKVRDGDIVRVDGIVGTLELCLDESEISQREPAYIDLSDKYAGAGRELFSGLRLNLLPANQGATATGRIW</sequence>
<proteinExistence type="inferred from homology"/>
<dbReference type="PANTHER" id="PTHR43661:SF1">
    <property type="entry name" value="PHOSPHOGLUCONATE DEHYDRATASE"/>
    <property type="match status" value="1"/>
</dbReference>
<name>A0A2N5XPW1_9HYPH</name>
<dbReference type="InterPro" id="IPR056740">
    <property type="entry name" value="ILV_EDD_C"/>
</dbReference>